<name>A0A2H1W8W4_SPOFR</name>
<accession>A0A2H1W8W4</accession>
<dbReference type="AlphaFoldDB" id="A0A2H1W8W4"/>
<evidence type="ECO:0000313" key="1">
    <source>
        <dbReference type="EMBL" id="SOQ49545.1"/>
    </source>
</evidence>
<proteinExistence type="predicted"/>
<protein>
    <submittedName>
        <fullName evidence="1">SFRICE_021070</fullName>
    </submittedName>
</protein>
<gene>
    <name evidence="1" type="ORF">SFRICE_021070</name>
</gene>
<dbReference type="EMBL" id="ODYU01007088">
    <property type="protein sequence ID" value="SOQ49545.1"/>
    <property type="molecule type" value="Genomic_DNA"/>
</dbReference>
<sequence length="71" mass="8262">MERQLPRFLHTSFASSTVISLFMHARRTVLRPRDTASVLHHLPRHPARGLFRSPPRLASPTGFWKLEHITH</sequence>
<reference evidence="1" key="1">
    <citation type="submission" date="2016-07" db="EMBL/GenBank/DDBJ databases">
        <authorList>
            <person name="Bretaudeau A."/>
        </authorList>
    </citation>
    <scope>NUCLEOTIDE SEQUENCE</scope>
    <source>
        <strain evidence="1">Rice</strain>
        <tissue evidence="1">Whole body</tissue>
    </source>
</reference>
<organism evidence="1">
    <name type="scientific">Spodoptera frugiperda</name>
    <name type="common">Fall armyworm</name>
    <dbReference type="NCBI Taxonomy" id="7108"/>
    <lineage>
        <taxon>Eukaryota</taxon>
        <taxon>Metazoa</taxon>
        <taxon>Ecdysozoa</taxon>
        <taxon>Arthropoda</taxon>
        <taxon>Hexapoda</taxon>
        <taxon>Insecta</taxon>
        <taxon>Pterygota</taxon>
        <taxon>Neoptera</taxon>
        <taxon>Endopterygota</taxon>
        <taxon>Lepidoptera</taxon>
        <taxon>Glossata</taxon>
        <taxon>Ditrysia</taxon>
        <taxon>Noctuoidea</taxon>
        <taxon>Noctuidae</taxon>
        <taxon>Amphipyrinae</taxon>
        <taxon>Spodoptera</taxon>
    </lineage>
</organism>